<proteinExistence type="predicted"/>
<evidence type="ECO:0000313" key="1">
    <source>
        <dbReference type="EMBL" id="DAD68002.1"/>
    </source>
</evidence>
<sequence>MLEQYVIEGLLNAIKERNAEIEIITSALWNAYKGMTPIKALNEAIKEYNEIQKDIEENG</sequence>
<organism evidence="1">
    <name type="scientific">Siphoviridae sp. ctCCX1</name>
    <dbReference type="NCBI Taxonomy" id="2823567"/>
    <lineage>
        <taxon>Viruses</taxon>
        <taxon>Duplodnaviria</taxon>
        <taxon>Heunggongvirae</taxon>
        <taxon>Uroviricota</taxon>
        <taxon>Caudoviricetes</taxon>
    </lineage>
</organism>
<reference evidence="1" key="1">
    <citation type="journal article" date="2021" name="Proc. Natl. Acad. Sci. U.S.A.">
        <title>A Catalog of Tens of Thousands of Viruses from Human Metagenomes Reveals Hidden Associations with Chronic Diseases.</title>
        <authorList>
            <person name="Tisza M.J."/>
            <person name="Buck C.B."/>
        </authorList>
    </citation>
    <scope>NUCLEOTIDE SEQUENCE</scope>
    <source>
        <strain evidence="1">CtCCX1</strain>
    </source>
</reference>
<name>A0A8S5LDH3_9CAUD</name>
<protein>
    <submittedName>
        <fullName evidence="1">Uncharacterized protein</fullName>
    </submittedName>
</protein>
<dbReference type="EMBL" id="BK014690">
    <property type="protein sequence ID" value="DAD68002.1"/>
    <property type="molecule type" value="Genomic_DNA"/>
</dbReference>
<accession>A0A8S5LDH3</accession>